<dbReference type="Proteomes" id="UP000037035">
    <property type="component" value="Unassembled WGS sequence"/>
</dbReference>
<feature type="compositionally biased region" description="Basic and acidic residues" evidence="1">
    <location>
        <begin position="292"/>
        <end position="310"/>
    </location>
</feature>
<sequence length="1084" mass="121642">MMIVRVWSYQEFCRPYHITATHHLVLSFLSHCRPRSLFANTYTSTIMSFPKHDAAVVARMIAAALCQVSVLFSKCKYLCVYQGPQYIKICERGRASSRASMPRSARARTDTLKRKVVCLPGPISLPQNRKIIPISLCINLMRRDLFKSTAGGAVFLPSSFTKKKRNNTMAVGRRMVIMYLVRGLPWLLMQMRERQKALVWCCADTLVVRALPPSPIQRHEESAVSSGDPLMGALQVVTSPDHHHHHDLSTPDHLKQPETSISVHPVIISDPLELVIAGGVCPCNSPASPRTKGGDDERWEEGRKQERSEKGSSSGEEGHGSVAIDVRESGEEEGEDRCAFLEWWAPVPPGAHPGSLALSALPMLLQRLGRPRPPWRTRPDQSAPFLPPHVRRLDLGGDCLGQLDHDVDVSITLRCSHLARWSPLKSLFSHPSLFPCLVLYVHPCVGTSSLKVLLFSSCLLGPSAESIPPPGLCCGMRKNNSLHTPGSSSSGHCSATCRQTQDQNISVSRLQQLRLSNGIQSFSGVQECNERMKQMNMELIVDSMRGKCKVFNLHLQPKTKATCTHCLVRDKGAHLYLARQCGQRGPFVPSKAMCAHCLHFGSGDLRFTRIFFFVTGYQMFKGQLADCHSHSRFQSILKGKLTCEINAYHASFNIKVSHLKILPGVNKVSSGLTYIGPRLFILLSAKLLNMGSGFSISNPNIYEVCIFLQEPPGFLCKDCVSSHLFQSIIKHKLIPHYQNNCNLTWASAKNKCTDDQPVIQMYGGWIVAISIWVMKFGKEMKEWYINHQDPKMTQKMVFLIVVWLGWFVGYQARAGWVEASNMDIACGGGVIQPVNLLWFLFCNKEPSVLHKPADDGAHAQHHLISGFVKIHCLWYIFGINLPHWTTLRNSRDIQGILVMNPIERMRVSNMTKSTIIYLTGYKNSTILETLYFSLWMLYIIPPFNQKFGKKLNEETIKVTFLLFGVRVNFRITILSTSLSSSIVYILDIFGLKHVQLGKLSYTDCNEQTKSGTYAGLHAADTVISLFRAINHFHNEVTHGYTLSPINLYLFTGPRSSTARLVEALGFLNFQTNIIVYSMFVHTFQ</sequence>
<gene>
    <name evidence="2" type="ORF">VP01_1785g2</name>
</gene>
<organism evidence="2 3">
    <name type="scientific">Puccinia sorghi</name>
    <dbReference type="NCBI Taxonomy" id="27349"/>
    <lineage>
        <taxon>Eukaryota</taxon>
        <taxon>Fungi</taxon>
        <taxon>Dikarya</taxon>
        <taxon>Basidiomycota</taxon>
        <taxon>Pucciniomycotina</taxon>
        <taxon>Pucciniomycetes</taxon>
        <taxon>Pucciniales</taxon>
        <taxon>Pucciniaceae</taxon>
        <taxon>Puccinia</taxon>
    </lineage>
</organism>
<evidence type="ECO:0000313" key="2">
    <source>
        <dbReference type="EMBL" id="KNZ59200.1"/>
    </source>
</evidence>
<feature type="region of interest" description="Disordered" evidence="1">
    <location>
        <begin position="283"/>
        <end position="330"/>
    </location>
</feature>
<dbReference type="VEuPathDB" id="FungiDB:VP01_1785g2"/>
<proteinExistence type="predicted"/>
<keyword evidence="3" id="KW-1185">Reference proteome</keyword>
<dbReference type="EMBL" id="LAVV01006598">
    <property type="protein sequence ID" value="KNZ59200.1"/>
    <property type="molecule type" value="Genomic_DNA"/>
</dbReference>
<evidence type="ECO:0000313" key="3">
    <source>
        <dbReference type="Proteomes" id="UP000037035"/>
    </source>
</evidence>
<dbReference type="AlphaFoldDB" id="A0A0L6VGF7"/>
<evidence type="ECO:0000256" key="1">
    <source>
        <dbReference type="SAM" id="MobiDB-lite"/>
    </source>
</evidence>
<name>A0A0L6VGF7_9BASI</name>
<reference evidence="2 3" key="1">
    <citation type="submission" date="2015-08" db="EMBL/GenBank/DDBJ databases">
        <title>Next Generation Sequencing and Analysis of the Genome of Puccinia sorghi L Schw, the Causal Agent of Maize Common Rust.</title>
        <authorList>
            <person name="Rochi L."/>
            <person name="Burguener G."/>
            <person name="Darino M."/>
            <person name="Turjanski A."/>
            <person name="Kreff E."/>
            <person name="Dieguez M.J."/>
            <person name="Sacco F."/>
        </authorList>
    </citation>
    <scope>NUCLEOTIDE SEQUENCE [LARGE SCALE GENOMIC DNA]</scope>
    <source>
        <strain evidence="2 3">RO10H11247</strain>
    </source>
</reference>
<protein>
    <submittedName>
        <fullName evidence="2">Uncharacterized protein</fullName>
    </submittedName>
</protein>
<accession>A0A0L6VGF7</accession>
<comment type="caution">
    <text evidence="2">The sequence shown here is derived from an EMBL/GenBank/DDBJ whole genome shotgun (WGS) entry which is preliminary data.</text>
</comment>